<protein>
    <submittedName>
        <fullName evidence="1">Uncharacterized protein</fullName>
    </submittedName>
</protein>
<gene>
    <name evidence="1" type="ORF">GLOIN_2v1704838</name>
</gene>
<reference evidence="1 2" key="1">
    <citation type="journal article" date="2013" name="Proc. Natl. Acad. Sci. U.S.A.">
        <title>Genome of an arbuscular mycorrhizal fungus provides insight into the oldest plant symbiosis.</title>
        <authorList>
            <person name="Tisserant E."/>
            <person name="Malbreil M."/>
            <person name="Kuo A."/>
            <person name="Kohler A."/>
            <person name="Symeonidi A."/>
            <person name="Balestrini R."/>
            <person name="Charron P."/>
            <person name="Duensing N."/>
            <person name="Frei Dit Frey N."/>
            <person name="Gianinazzi-Pearson V."/>
            <person name="Gilbert L.B."/>
            <person name="Handa Y."/>
            <person name="Herr J.R."/>
            <person name="Hijri M."/>
            <person name="Koul R."/>
            <person name="Kawaguchi M."/>
            <person name="Krajinski F."/>
            <person name="Lammers P.J."/>
            <person name="Masclaux F.G."/>
            <person name="Murat C."/>
            <person name="Morin E."/>
            <person name="Ndikumana S."/>
            <person name="Pagni M."/>
            <person name="Petitpierre D."/>
            <person name="Requena N."/>
            <person name="Rosikiewicz P."/>
            <person name="Riley R."/>
            <person name="Saito K."/>
            <person name="San Clemente H."/>
            <person name="Shapiro H."/>
            <person name="van Tuinen D."/>
            <person name="Becard G."/>
            <person name="Bonfante P."/>
            <person name="Paszkowski U."/>
            <person name="Shachar-Hill Y.Y."/>
            <person name="Tuskan G.A."/>
            <person name="Young P.W."/>
            <person name="Sanders I.R."/>
            <person name="Henrissat B."/>
            <person name="Rensing S.A."/>
            <person name="Grigoriev I.V."/>
            <person name="Corradi N."/>
            <person name="Roux C."/>
            <person name="Martin F."/>
        </authorList>
    </citation>
    <scope>NUCLEOTIDE SEQUENCE [LARGE SCALE GENOMIC DNA]</scope>
    <source>
        <strain evidence="1 2">DAOM 197198</strain>
    </source>
</reference>
<accession>A0A2P4P7H8</accession>
<reference evidence="1 2" key="2">
    <citation type="journal article" date="2018" name="New Phytol.">
        <title>High intraspecific genome diversity in the model arbuscular mycorrhizal symbiont Rhizophagus irregularis.</title>
        <authorList>
            <person name="Chen E.C.H."/>
            <person name="Morin E."/>
            <person name="Beaudet D."/>
            <person name="Noel J."/>
            <person name="Yildirir G."/>
            <person name="Ndikumana S."/>
            <person name="Charron P."/>
            <person name="St-Onge C."/>
            <person name="Giorgi J."/>
            <person name="Kruger M."/>
            <person name="Marton T."/>
            <person name="Ropars J."/>
            <person name="Grigoriev I.V."/>
            <person name="Hainaut M."/>
            <person name="Henrissat B."/>
            <person name="Roux C."/>
            <person name="Martin F."/>
            <person name="Corradi N."/>
        </authorList>
    </citation>
    <scope>NUCLEOTIDE SEQUENCE [LARGE SCALE GENOMIC DNA]</scope>
    <source>
        <strain evidence="1 2">DAOM 197198</strain>
    </source>
</reference>
<dbReference type="EMBL" id="AUPC02000347">
    <property type="protein sequence ID" value="POG61307.1"/>
    <property type="molecule type" value="Genomic_DNA"/>
</dbReference>
<dbReference type="Proteomes" id="UP000018888">
    <property type="component" value="Unassembled WGS sequence"/>
</dbReference>
<comment type="caution">
    <text evidence="1">The sequence shown here is derived from an EMBL/GenBank/DDBJ whole genome shotgun (WGS) entry which is preliminary data.</text>
</comment>
<organism evidence="1 2">
    <name type="scientific">Rhizophagus irregularis (strain DAOM 181602 / DAOM 197198 / MUCL 43194)</name>
    <name type="common">Arbuscular mycorrhizal fungus</name>
    <name type="synonym">Glomus intraradices</name>
    <dbReference type="NCBI Taxonomy" id="747089"/>
    <lineage>
        <taxon>Eukaryota</taxon>
        <taxon>Fungi</taxon>
        <taxon>Fungi incertae sedis</taxon>
        <taxon>Mucoromycota</taxon>
        <taxon>Glomeromycotina</taxon>
        <taxon>Glomeromycetes</taxon>
        <taxon>Glomerales</taxon>
        <taxon>Glomeraceae</taxon>
        <taxon>Rhizophagus</taxon>
    </lineage>
</organism>
<evidence type="ECO:0000313" key="2">
    <source>
        <dbReference type="Proteomes" id="UP000018888"/>
    </source>
</evidence>
<proteinExistence type="predicted"/>
<name>A0A2P4P7H8_RHIID</name>
<keyword evidence="2" id="KW-1185">Reference proteome</keyword>
<sequence length="51" mass="5973">MSSSIDPLDDLHFNLFTIMIQFKIAKFQINRMNNFVSFQIEIESNIVCATF</sequence>
<evidence type="ECO:0000313" key="1">
    <source>
        <dbReference type="EMBL" id="POG61307.1"/>
    </source>
</evidence>
<dbReference type="AlphaFoldDB" id="A0A2P4P7H8"/>